<reference evidence="2" key="1">
    <citation type="journal article" date="2015" name="Sci. Rep.">
        <title>Tissue- and time-dependent transcription in Ixodes ricinus salivary glands and midguts when blood feeding on the vertebrate host.</title>
        <authorList>
            <person name="Kotsyfakis M."/>
            <person name="Schwarz A."/>
            <person name="Erhart J."/>
            <person name="Ribeiro J.M."/>
        </authorList>
    </citation>
    <scope>NUCLEOTIDE SEQUENCE</scope>
    <source>
        <tissue evidence="2">Salivary gland and midgut</tissue>
    </source>
</reference>
<protein>
    <submittedName>
        <fullName evidence="2">Putative secreted protein</fullName>
    </submittedName>
</protein>
<feature type="signal peptide" evidence="1">
    <location>
        <begin position="1"/>
        <end position="23"/>
    </location>
</feature>
<dbReference type="AlphaFoldDB" id="V5H784"/>
<name>V5H784_IXORI</name>
<dbReference type="EMBL" id="GANP01014216">
    <property type="protein sequence ID" value="JAB70252.1"/>
    <property type="molecule type" value="mRNA"/>
</dbReference>
<feature type="chain" id="PRO_5004737755" evidence="1">
    <location>
        <begin position="24"/>
        <end position="90"/>
    </location>
</feature>
<proteinExistence type="evidence at transcript level"/>
<accession>V5H784</accession>
<evidence type="ECO:0000256" key="1">
    <source>
        <dbReference type="SAM" id="SignalP"/>
    </source>
</evidence>
<keyword evidence="1" id="KW-0732">Signal</keyword>
<sequence length="90" mass="10179">MAHLACVFLAFVLAYQCADVVNGAVNVKDLPDFVGNKLKFLQHLNTLCTRKYGAGVDRLDLPGCKISCGFRSVFWRFFCSNTNKQRTMQR</sequence>
<evidence type="ECO:0000313" key="2">
    <source>
        <dbReference type="EMBL" id="JAB70252.1"/>
    </source>
</evidence>
<organism evidence="2">
    <name type="scientific">Ixodes ricinus</name>
    <name type="common">Common tick</name>
    <name type="synonym">Acarus ricinus</name>
    <dbReference type="NCBI Taxonomy" id="34613"/>
    <lineage>
        <taxon>Eukaryota</taxon>
        <taxon>Metazoa</taxon>
        <taxon>Ecdysozoa</taxon>
        <taxon>Arthropoda</taxon>
        <taxon>Chelicerata</taxon>
        <taxon>Arachnida</taxon>
        <taxon>Acari</taxon>
        <taxon>Parasitiformes</taxon>
        <taxon>Ixodida</taxon>
        <taxon>Ixodoidea</taxon>
        <taxon>Ixodidae</taxon>
        <taxon>Ixodinae</taxon>
        <taxon>Ixodes</taxon>
    </lineage>
</organism>